<protein>
    <submittedName>
        <fullName evidence="1">Uncharacterized protein</fullName>
    </submittedName>
</protein>
<evidence type="ECO:0000313" key="1">
    <source>
        <dbReference type="EMBL" id="QQZ45293.1"/>
    </source>
</evidence>
<keyword evidence="1" id="KW-0614">Plasmid</keyword>
<name>A0A7U1DZR0_RAOOR</name>
<dbReference type="AlphaFoldDB" id="A0A7U1DZR0"/>
<dbReference type="EMBL" id="MN175502">
    <property type="protein sequence ID" value="QQZ45293.1"/>
    <property type="molecule type" value="Genomic_DNA"/>
</dbReference>
<sequence length="37" mass="4148">MVLEPTEPFNDCHYLSLGLNLMPMCSLLQMPGVLLVQ</sequence>
<organism evidence="1">
    <name type="scientific">Raoultella ornithinolytica</name>
    <name type="common">Klebsiella ornithinolytica</name>
    <dbReference type="NCBI Taxonomy" id="54291"/>
    <lineage>
        <taxon>Bacteria</taxon>
        <taxon>Pseudomonadati</taxon>
        <taxon>Pseudomonadota</taxon>
        <taxon>Gammaproteobacteria</taxon>
        <taxon>Enterobacterales</taxon>
        <taxon>Enterobacteriaceae</taxon>
        <taxon>Klebsiella/Raoultella group</taxon>
        <taxon>Raoultella</taxon>
    </lineage>
</organism>
<proteinExistence type="predicted"/>
<accession>A0A7U1DZR0</accession>
<geneLocation type="plasmid" evidence="1">
    <name>pHNNC189-2</name>
</geneLocation>
<reference evidence="1" key="1">
    <citation type="submission" date="2019-07" db="EMBL/GenBank/DDBJ databases">
        <authorList>
            <person name="Gao X."/>
            <person name="Wan M."/>
            <person name="Lv L."/>
            <person name="Liu J.-H."/>
        </authorList>
    </citation>
    <scope>NUCLEOTIDE SEQUENCE</scope>
    <source>
        <strain evidence="1">NC189</strain>
        <plasmid evidence="1">pHNNC189-2</plasmid>
    </source>
</reference>